<comment type="caution">
    <text evidence="2">The sequence shown here is derived from an EMBL/GenBank/DDBJ whole genome shotgun (WGS) entry which is preliminary data.</text>
</comment>
<accession>A0A850SVT3</accession>
<evidence type="ECO:0000313" key="2">
    <source>
        <dbReference type="EMBL" id="NWH04190.1"/>
    </source>
</evidence>
<dbReference type="InterPro" id="IPR031807">
    <property type="entry name" value="HicB-like"/>
</dbReference>
<sequence length="103" mass="11357">MGFTSFNPTYAVADDLTKPYLADIDFAFIAPKTLRVNITVPEYKLVRIDRAAKAKGISRSAFFVDSAEQHIKNMGIANTVRKRQKKSMLPQSAVVNAILSGPL</sequence>
<protein>
    <submittedName>
        <fullName evidence="2">Type II toxin-antitoxin system HicB family antitoxin</fullName>
    </submittedName>
</protein>
<evidence type="ECO:0000259" key="1">
    <source>
        <dbReference type="Pfam" id="PF15919"/>
    </source>
</evidence>
<organism evidence="2 3">
    <name type="scientific">Desulfobacter latus</name>
    <dbReference type="NCBI Taxonomy" id="2292"/>
    <lineage>
        <taxon>Bacteria</taxon>
        <taxon>Pseudomonadati</taxon>
        <taxon>Thermodesulfobacteriota</taxon>
        <taxon>Desulfobacteria</taxon>
        <taxon>Desulfobacterales</taxon>
        <taxon>Desulfobacteraceae</taxon>
        <taxon>Desulfobacter</taxon>
    </lineage>
</organism>
<gene>
    <name evidence="2" type="ORF">HXW94_04165</name>
</gene>
<keyword evidence="3" id="KW-1185">Reference proteome</keyword>
<dbReference type="Pfam" id="PF15919">
    <property type="entry name" value="HicB_lk_antitox"/>
    <property type="match status" value="1"/>
</dbReference>
<name>A0A850SVT3_9BACT</name>
<reference evidence="2 3" key="1">
    <citation type="submission" date="2020-06" db="EMBL/GenBank/DDBJ databases">
        <title>High-quality draft genome of sulfate reducer Desulfobacter latus type strain AcrS2 isolated from marine sediment.</title>
        <authorList>
            <person name="Hoppe M."/>
            <person name="Larsen C.K."/>
            <person name="Marshall I.P.G."/>
            <person name="Schramm A."/>
            <person name="Marietou A.G."/>
        </authorList>
    </citation>
    <scope>NUCLEOTIDE SEQUENCE [LARGE SCALE GENOMIC DNA]</scope>
    <source>
        <strain evidence="2 3">AcRS2</strain>
    </source>
</reference>
<dbReference type="EMBL" id="JACADJ010000008">
    <property type="protein sequence ID" value="NWH04190.1"/>
    <property type="molecule type" value="Genomic_DNA"/>
</dbReference>
<proteinExistence type="predicted"/>
<dbReference type="Proteomes" id="UP000553343">
    <property type="component" value="Unassembled WGS sequence"/>
</dbReference>
<dbReference type="AlphaFoldDB" id="A0A850SVT3"/>
<dbReference type="CDD" id="cd21631">
    <property type="entry name" value="RHH_CopG_NikR-like"/>
    <property type="match status" value="1"/>
</dbReference>
<feature type="domain" description="HicB-like antitoxin of toxin-antitoxin system" evidence="1">
    <location>
        <begin position="20"/>
        <end position="64"/>
    </location>
</feature>
<evidence type="ECO:0000313" key="3">
    <source>
        <dbReference type="Proteomes" id="UP000553343"/>
    </source>
</evidence>